<evidence type="ECO:0000259" key="3">
    <source>
        <dbReference type="Pfam" id="PF02777"/>
    </source>
</evidence>
<dbReference type="PANTHER" id="PTHR43595:SF2">
    <property type="entry name" value="SMALL RIBOSOMAL SUBUNIT PROTEIN MS42"/>
    <property type="match status" value="1"/>
</dbReference>
<dbReference type="EMBL" id="JAGFBS010000016">
    <property type="protein sequence ID" value="KAG6375101.1"/>
    <property type="molecule type" value="Genomic_DNA"/>
</dbReference>
<reference evidence="4" key="1">
    <citation type="submission" date="2021-03" db="EMBL/GenBank/DDBJ databases">
        <title>Evolutionary innovations through gain and loss of genes in the ectomycorrhizal Boletales.</title>
        <authorList>
            <person name="Wu G."/>
            <person name="Miyauchi S."/>
            <person name="Morin E."/>
            <person name="Yang Z.-L."/>
            <person name="Xu J."/>
            <person name="Martin F.M."/>
        </authorList>
    </citation>
    <scope>NUCLEOTIDE SEQUENCE</scope>
    <source>
        <strain evidence="4">BR01</strain>
    </source>
</reference>
<dbReference type="OrthoDB" id="275227at2759"/>
<feature type="compositionally biased region" description="Polar residues" evidence="2">
    <location>
        <begin position="241"/>
        <end position="252"/>
    </location>
</feature>
<dbReference type="AlphaFoldDB" id="A0A8I2YN87"/>
<dbReference type="GO" id="GO:0005737">
    <property type="term" value="C:cytoplasm"/>
    <property type="evidence" value="ECO:0007669"/>
    <property type="project" value="TreeGrafter"/>
</dbReference>
<dbReference type="PANTHER" id="PTHR43595">
    <property type="entry name" value="37S RIBOSOMAL PROTEIN S26, MITOCHONDRIAL"/>
    <property type="match status" value="1"/>
</dbReference>
<feature type="domain" description="Manganese/iron superoxide dismutase C-terminal" evidence="3">
    <location>
        <begin position="134"/>
        <end position="187"/>
    </location>
</feature>
<dbReference type="InterPro" id="IPR019832">
    <property type="entry name" value="Mn/Fe_SOD_C"/>
</dbReference>
<evidence type="ECO:0000256" key="1">
    <source>
        <dbReference type="ARBA" id="ARBA00037226"/>
    </source>
</evidence>
<gene>
    <name evidence="4" type="ORF">JVT61DRAFT_3887</name>
</gene>
<comment type="caution">
    <text evidence="4">The sequence shown here is derived from an EMBL/GenBank/DDBJ whole genome shotgun (WGS) entry which is preliminary data.</text>
</comment>
<name>A0A8I2YN87_9AGAM</name>
<feature type="domain" description="Manganese/iron superoxide dismutase C-terminal" evidence="3">
    <location>
        <begin position="286"/>
        <end position="341"/>
    </location>
</feature>
<dbReference type="Proteomes" id="UP000683000">
    <property type="component" value="Unassembled WGS sequence"/>
</dbReference>
<dbReference type="GO" id="GO:0004784">
    <property type="term" value="F:superoxide dismutase activity"/>
    <property type="evidence" value="ECO:0007669"/>
    <property type="project" value="InterPro"/>
</dbReference>
<dbReference type="InterPro" id="IPR036314">
    <property type="entry name" value="SOD_C_sf"/>
</dbReference>
<dbReference type="SUPFAM" id="SSF54719">
    <property type="entry name" value="Fe,Mn superoxide dismutase (SOD), C-terminal domain"/>
    <property type="match status" value="1"/>
</dbReference>
<sequence>MYTNGFRLVVAASKSAKQPCRTPWPPRRHVHTRKALPYKTEDGLGNFMSPRTLHMVAVEYQQGLLDRMNQECRDVEDKRKTVAQLVLDTARSRDRAIMFKYASHALNNSFFLNCLRPPSEDTGEKVVDASFFGTAVQRQFGGFDSLRSLFSAAVNGMAGSGYVWFVTDAKRNLAFVPTFASGTLLIRSGAGTVEPITVPVLGERDRSAKPPAQTPGRTTRTSASSPEASNASAASSPVSGTPHSSLQLDSSSPLRTFHTSVLSRQVYKTRARSVYDPVTTSPSPLSSQDAQDPTTLGEYIYPLFCISVHEHCWLLDHGIWGKEKYLKEFWTVLDWNQVVKRFETFTTTAV</sequence>
<accession>A0A8I2YN87</accession>
<dbReference type="Pfam" id="PF02777">
    <property type="entry name" value="Sod_Fe_C"/>
    <property type="match status" value="2"/>
</dbReference>
<dbReference type="InterPro" id="IPR036324">
    <property type="entry name" value="Mn/Fe_SOD_N_sf"/>
</dbReference>
<feature type="compositionally biased region" description="Low complexity" evidence="2">
    <location>
        <begin position="222"/>
        <end position="239"/>
    </location>
</feature>
<dbReference type="GO" id="GO:0046872">
    <property type="term" value="F:metal ion binding"/>
    <property type="evidence" value="ECO:0007669"/>
    <property type="project" value="InterPro"/>
</dbReference>
<feature type="region of interest" description="Disordered" evidence="2">
    <location>
        <begin position="198"/>
        <end position="252"/>
    </location>
</feature>
<dbReference type="Gene3D" id="3.55.40.20">
    <property type="entry name" value="Iron/manganese superoxide dismutase, C-terminal domain"/>
    <property type="match status" value="2"/>
</dbReference>
<evidence type="ECO:0000313" key="5">
    <source>
        <dbReference type="Proteomes" id="UP000683000"/>
    </source>
</evidence>
<evidence type="ECO:0000313" key="4">
    <source>
        <dbReference type="EMBL" id="KAG6375101.1"/>
    </source>
</evidence>
<evidence type="ECO:0000256" key="2">
    <source>
        <dbReference type="SAM" id="MobiDB-lite"/>
    </source>
</evidence>
<comment type="function">
    <text evidence="1">Component of the mitochondrial ribosome (mitoribosome), a dedicated translation machinery responsible for the synthesis of mitochondrial genome-encoded proteins, including at least some of the essential transmembrane subunits of the mitochondrial respiratory chain. The mitoribosomes are attached to the mitochondrial inner membrane and translation products are cotranslationally integrated into the membrane.</text>
</comment>
<dbReference type="SUPFAM" id="SSF46609">
    <property type="entry name" value="Fe,Mn superoxide dismutase (SOD), N-terminal domain"/>
    <property type="match status" value="1"/>
</dbReference>
<protein>
    <recommendedName>
        <fullName evidence="3">Manganese/iron superoxide dismutase C-terminal domain-containing protein</fullName>
    </recommendedName>
</protein>
<keyword evidence="5" id="KW-1185">Reference proteome</keyword>
<proteinExistence type="predicted"/>
<organism evidence="4 5">
    <name type="scientific">Boletus reticuloceps</name>
    <dbReference type="NCBI Taxonomy" id="495285"/>
    <lineage>
        <taxon>Eukaryota</taxon>
        <taxon>Fungi</taxon>
        <taxon>Dikarya</taxon>
        <taxon>Basidiomycota</taxon>
        <taxon>Agaricomycotina</taxon>
        <taxon>Agaricomycetes</taxon>
        <taxon>Agaricomycetidae</taxon>
        <taxon>Boletales</taxon>
        <taxon>Boletineae</taxon>
        <taxon>Boletaceae</taxon>
        <taxon>Boletoideae</taxon>
        <taxon>Boletus</taxon>
    </lineage>
</organism>